<dbReference type="AlphaFoldDB" id="A0A0G1M5S2"/>
<dbReference type="Gene3D" id="3.90.550.10">
    <property type="entry name" value="Spore Coat Polysaccharide Biosynthesis Protein SpsA, Chain A"/>
    <property type="match status" value="1"/>
</dbReference>
<dbReference type="EMBL" id="LCKS01000001">
    <property type="protein sequence ID" value="KKU03487.1"/>
    <property type="molecule type" value="Genomic_DNA"/>
</dbReference>
<dbReference type="PANTHER" id="PTHR43179">
    <property type="entry name" value="RHAMNOSYLTRANSFERASE WBBL"/>
    <property type="match status" value="1"/>
</dbReference>
<name>A0A0G1M5S2_9BACT</name>
<sequence length="266" mass="31074">MYRSREIEFETILINNTPEDKLVFPKVKIINNPTRLGFGANNNKGMRVAKGDKILLLNSDAFVYPDTLAKCYALDYDVLGCQLLNEDLSIQPSWGYFPTLRRILQFQIFVDNFPVIRKFVDSVHVRDLSRFTTTQKVDWVMGAFVMLKRGVYEKTGGVDENFYMYGEETEWMYRTQKSGFDTYYFPGAQCVHLARQSVKTYANSFLGEMRGYLYWFKKYNSAPERFLLKLVLLFGCAIRIPAWAVWGKWDLVRAYIQVLPELVEEV</sequence>
<dbReference type="PANTHER" id="PTHR43179:SF7">
    <property type="entry name" value="RHAMNOSYLTRANSFERASE WBBL"/>
    <property type="match status" value="1"/>
</dbReference>
<evidence type="ECO:0000313" key="3">
    <source>
        <dbReference type="Proteomes" id="UP000034264"/>
    </source>
</evidence>
<accession>A0A0G1M5S2</accession>
<dbReference type="InterPro" id="IPR001173">
    <property type="entry name" value="Glyco_trans_2-like"/>
</dbReference>
<evidence type="ECO:0000259" key="1">
    <source>
        <dbReference type="Pfam" id="PF00535"/>
    </source>
</evidence>
<comment type="caution">
    <text evidence="2">The sequence shown here is derived from an EMBL/GenBank/DDBJ whole genome shotgun (WGS) entry which is preliminary data.</text>
</comment>
<dbReference type="InterPro" id="IPR029044">
    <property type="entry name" value="Nucleotide-diphossugar_trans"/>
</dbReference>
<feature type="domain" description="Glycosyltransferase 2-like" evidence="1">
    <location>
        <begin position="24"/>
        <end position="73"/>
    </location>
</feature>
<gene>
    <name evidence="2" type="ORF">UX05_C0001G0116</name>
</gene>
<organism evidence="2 3">
    <name type="scientific">Candidatus Amesbacteria bacterium GW2011_GWC2_45_19</name>
    <dbReference type="NCBI Taxonomy" id="1618366"/>
    <lineage>
        <taxon>Bacteria</taxon>
        <taxon>Candidatus Amesiibacteriota</taxon>
    </lineage>
</organism>
<dbReference type="SUPFAM" id="SSF53448">
    <property type="entry name" value="Nucleotide-diphospho-sugar transferases"/>
    <property type="match status" value="1"/>
</dbReference>
<reference evidence="2 3" key="1">
    <citation type="journal article" date="2015" name="Nature">
        <title>rRNA introns, odd ribosomes, and small enigmatic genomes across a large radiation of phyla.</title>
        <authorList>
            <person name="Brown C.T."/>
            <person name="Hug L.A."/>
            <person name="Thomas B.C."/>
            <person name="Sharon I."/>
            <person name="Castelle C.J."/>
            <person name="Singh A."/>
            <person name="Wilkins M.J."/>
            <person name="Williams K.H."/>
            <person name="Banfield J.F."/>
        </authorList>
    </citation>
    <scope>NUCLEOTIDE SEQUENCE [LARGE SCALE GENOMIC DNA]</scope>
</reference>
<proteinExistence type="predicted"/>
<dbReference type="Proteomes" id="UP000034264">
    <property type="component" value="Unassembled WGS sequence"/>
</dbReference>
<protein>
    <recommendedName>
        <fullName evidence="1">Glycosyltransferase 2-like domain-containing protein</fullName>
    </recommendedName>
</protein>
<evidence type="ECO:0000313" key="2">
    <source>
        <dbReference type="EMBL" id="KKU03487.1"/>
    </source>
</evidence>
<dbReference type="Pfam" id="PF00535">
    <property type="entry name" value="Glycos_transf_2"/>
    <property type="match status" value="1"/>
</dbReference>